<reference evidence="1" key="1">
    <citation type="submission" date="2021-02" db="EMBL/GenBank/DDBJ databases">
        <authorList>
            <person name="Nowell W R."/>
        </authorList>
    </citation>
    <scope>NUCLEOTIDE SEQUENCE</scope>
</reference>
<gene>
    <name evidence="1" type="ORF">BYL167_LOCUS11797</name>
</gene>
<sequence length="161" mass="18913">MRRVTTIRSQSDVGVFVPYVHELQLKLKIASKQWTLLYTAQSYDEAKYLAKSRFNVCQNRRSDLNDQTKYSFKCTEYRKYPLCHFQIKIIVPDNDMNSITIMSKNEHEQNERNPTARLPSPIRESISNYVKCGLSQPQIKASSIINSVIEYIFFCDHFTMK</sequence>
<organism evidence="1 2">
    <name type="scientific">Rotaria magnacalcarata</name>
    <dbReference type="NCBI Taxonomy" id="392030"/>
    <lineage>
        <taxon>Eukaryota</taxon>
        <taxon>Metazoa</taxon>
        <taxon>Spiralia</taxon>
        <taxon>Gnathifera</taxon>
        <taxon>Rotifera</taxon>
        <taxon>Eurotatoria</taxon>
        <taxon>Bdelloidea</taxon>
        <taxon>Philodinida</taxon>
        <taxon>Philodinidae</taxon>
        <taxon>Rotaria</taxon>
    </lineage>
</organism>
<accession>A0A8S2MWV5</accession>
<evidence type="ECO:0000313" key="1">
    <source>
        <dbReference type="EMBL" id="CAF3965729.1"/>
    </source>
</evidence>
<dbReference type="AlphaFoldDB" id="A0A8S2MWV5"/>
<dbReference type="EMBL" id="CAJOBH010003780">
    <property type="protein sequence ID" value="CAF3965729.1"/>
    <property type="molecule type" value="Genomic_DNA"/>
</dbReference>
<comment type="caution">
    <text evidence="1">The sequence shown here is derived from an EMBL/GenBank/DDBJ whole genome shotgun (WGS) entry which is preliminary data.</text>
</comment>
<dbReference type="Proteomes" id="UP000681967">
    <property type="component" value="Unassembled WGS sequence"/>
</dbReference>
<protein>
    <submittedName>
        <fullName evidence="1">Uncharacterized protein</fullName>
    </submittedName>
</protein>
<evidence type="ECO:0000313" key="2">
    <source>
        <dbReference type="Proteomes" id="UP000681967"/>
    </source>
</evidence>
<name>A0A8S2MWV5_9BILA</name>
<proteinExistence type="predicted"/>